<dbReference type="InterPro" id="IPR020449">
    <property type="entry name" value="Tscrpt_reg_AraC-type_HTH"/>
</dbReference>
<accession>A0ABU6GS84</accession>
<dbReference type="InterPro" id="IPR050204">
    <property type="entry name" value="AraC_XylS_family_regulators"/>
</dbReference>
<evidence type="ECO:0000256" key="1">
    <source>
        <dbReference type="ARBA" id="ARBA00023015"/>
    </source>
</evidence>
<evidence type="ECO:0000256" key="4">
    <source>
        <dbReference type="ARBA" id="ARBA00023163"/>
    </source>
</evidence>
<dbReference type="Gene3D" id="2.60.120.10">
    <property type="entry name" value="Jelly Rolls"/>
    <property type="match status" value="1"/>
</dbReference>
<dbReference type="PROSITE" id="PS01124">
    <property type="entry name" value="HTH_ARAC_FAMILY_2"/>
    <property type="match status" value="1"/>
</dbReference>
<dbReference type="SUPFAM" id="SSF46689">
    <property type="entry name" value="Homeodomain-like"/>
    <property type="match status" value="2"/>
</dbReference>
<dbReference type="Pfam" id="PF12833">
    <property type="entry name" value="HTH_18"/>
    <property type="match status" value="1"/>
</dbReference>
<dbReference type="InterPro" id="IPR037923">
    <property type="entry name" value="HTH-like"/>
</dbReference>
<dbReference type="InterPro" id="IPR018060">
    <property type="entry name" value="HTH_AraC"/>
</dbReference>
<dbReference type="EMBL" id="JARLKZ010000016">
    <property type="protein sequence ID" value="MEC0242614.1"/>
    <property type="molecule type" value="Genomic_DNA"/>
</dbReference>
<dbReference type="SMART" id="SM00342">
    <property type="entry name" value="HTH_ARAC"/>
    <property type="match status" value="1"/>
</dbReference>
<comment type="caution">
    <text evidence="6">The sequence shown here is derived from an EMBL/GenBank/DDBJ whole genome shotgun (WGS) entry which is preliminary data.</text>
</comment>
<feature type="domain" description="HTH araC/xylS-type" evidence="5">
    <location>
        <begin position="161"/>
        <end position="259"/>
    </location>
</feature>
<evidence type="ECO:0000256" key="3">
    <source>
        <dbReference type="ARBA" id="ARBA00023159"/>
    </source>
</evidence>
<evidence type="ECO:0000256" key="2">
    <source>
        <dbReference type="ARBA" id="ARBA00023125"/>
    </source>
</evidence>
<keyword evidence="2" id="KW-0238">DNA-binding</keyword>
<evidence type="ECO:0000259" key="5">
    <source>
        <dbReference type="PROSITE" id="PS01124"/>
    </source>
</evidence>
<evidence type="ECO:0000313" key="7">
    <source>
        <dbReference type="Proteomes" id="UP001344632"/>
    </source>
</evidence>
<name>A0ABU6GS84_9BACL</name>
<dbReference type="InterPro" id="IPR003313">
    <property type="entry name" value="AraC-bd"/>
</dbReference>
<dbReference type="RefSeq" id="WP_326090436.1">
    <property type="nucleotide sequence ID" value="NZ_JARLKZ010000016.1"/>
</dbReference>
<dbReference type="Proteomes" id="UP001344632">
    <property type="component" value="Unassembled WGS sequence"/>
</dbReference>
<dbReference type="CDD" id="cd02208">
    <property type="entry name" value="cupin_RmlC-like"/>
    <property type="match status" value="1"/>
</dbReference>
<dbReference type="PANTHER" id="PTHR46796">
    <property type="entry name" value="HTH-TYPE TRANSCRIPTIONAL ACTIVATOR RHAS-RELATED"/>
    <property type="match status" value="1"/>
</dbReference>
<dbReference type="Gene3D" id="1.10.10.60">
    <property type="entry name" value="Homeodomain-like"/>
    <property type="match status" value="2"/>
</dbReference>
<keyword evidence="4" id="KW-0804">Transcription</keyword>
<dbReference type="PRINTS" id="PR00032">
    <property type="entry name" value="HTHARAC"/>
</dbReference>
<keyword evidence="1" id="KW-0805">Transcription regulation</keyword>
<proteinExistence type="predicted"/>
<organism evidence="6 7">
    <name type="scientific">Paenibacillus dokdonensis</name>
    <dbReference type="NCBI Taxonomy" id="2567944"/>
    <lineage>
        <taxon>Bacteria</taxon>
        <taxon>Bacillati</taxon>
        <taxon>Bacillota</taxon>
        <taxon>Bacilli</taxon>
        <taxon>Bacillales</taxon>
        <taxon>Paenibacillaceae</taxon>
        <taxon>Paenibacillus</taxon>
    </lineage>
</organism>
<dbReference type="InterPro" id="IPR018062">
    <property type="entry name" value="HTH_AraC-typ_CS"/>
</dbReference>
<dbReference type="InterPro" id="IPR009057">
    <property type="entry name" value="Homeodomain-like_sf"/>
</dbReference>
<reference evidence="6 7" key="1">
    <citation type="submission" date="2023-03" db="EMBL/GenBank/DDBJ databases">
        <title>Bacillus Genome Sequencing.</title>
        <authorList>
            <person name="Dunlap C."/>
        </authorList>
    </citation>
    <scope>NUCLEOTIDE SEQUENCE [LARGE SCALE GENOMIC DNA]</scope>
    <source>
        <strain evidence="6 7">BD-525</strain>
    </source>
</reference>
<dbReference type="Pfam" id="PF02311">
    <property type="entry name" value="AraC_binding"/>
    <property type="match status" value="1"/>
</dbReference>
<dbReference type="SUPFAM" id="SSF51215">
    <property type="entry name" value="Regulatory protein AraC"/>
    <property type="match status" value="1"/>
</dbReference>
<sequence length="261" mass="30448">MILPQLEIHKISNSFENITHAHEDQYQMTIPIQGTCHFTHENKQLALPPGDGLILHPQDRHSFHIGSGDSVMIIRIKDQSLFPKTATKWREIGLRQPFDLAKVNDYFQKWTVEMLGMGQIDPMAVEEMEYRVLLELQEWIWGASNRLQLLPVNEVSDPHYSRVLDYIHAHFTEQMNVSTLATMAMQSRFHFIRSFKSLTGLTPYQYVLQLRVKEAMKQLKRSVMTVTEISFLLGFSSTSQFFRVFSKTVGMTPEQFRKEKR</sequence>
<evidence type="ECO:0000313" key="6">
    <source>
        <dbReference type="EMBL" id="MEC0242614.1"/>
    </source>
</evidence>
<protein>
    <submittedName>
        <fullName evidence="6">AraC family transcriptional regulator</fullName>
    </submittedName>
</protein>
<keyword evidence="3" id="KW-0010">Activator</keyword>
<dbReference type="InterPro" id="IPR014710">
    <property type="entry name" value="RmlC-like_jellyroll"/>
</dbReference>
<dbReference type="PROSITE" id="PS00041">
    <property type="entry name" value="HTH_ARAC_FAMILY_1"/>
    <property type="match status" value="1"/>
</dbReference>
<keyword evidence="7" id="KW-1185">Reference proteome</keyword>
<gene>
    <name evidence="6" type="ORF">P4H66_22640</name>
</gene>